<dbReference type="AlphaFoldDB" id="A0A9E6R7T0"/>
<gene>
    <name evidence="1" type="ORF">K6K41_23300</name>
</gene>
<dbReference type="EMBL" id="CP081869">
    <property type="protein sequence ID" value="QZN99593.1"/>
    <property type="molecule type" value="Genomic_DNA"/>
</dbReference>
<evidence type="ECO:0000313" key="1">
    <source>
        <dbReference type="EMBL" id="QZN99593.1"/>
    </source>
</evidence>
<dbReference type="KEGG" id="cmet:K6K41_23300"/>
<dbReference type="Proteomes" id="UP000825701">
    <property type="component" value="Chromosome"/>
</dbReference>
<keyword evidence="2" id="KW-1185">Reference proteome</keyword>
<dbReference type="RefSeq" id="WP_261402682.1">
    <property type="nucleotide sequence ID" value="NZ_CP081869.1"/>
</dbReference>
<protein>
    <submittedName>
        <fullName evidence="1">Uncharacterized protein</fullName>
    </submittedName>
</protein>
<proteinExistence type="predicted"/>
<organism evidence="1 2">
    <name type="scientific">Chenggangzhangella methanolivorans</name>
    <dbReference type="NCBI Taxonomy" id="1437009"/>
    <lineage>
        <taxon>Bacteria</taxon>
        <taxon>Pseudomonadati</taxon>
        <taxon>Pseudomonadota</taxon>
        <taxon>Alphaproteobacteria</taxon>
        <taxon>Hyphomicrobiales</taxon>
        <taxon>Methylopilaceae</taxon>
        <taxon>Chenggangzhangella</taxon>
    </lineage>
</organism>
<reference evidence="1" key="1">
    <citation type="submission" date="2021-08" db="EMBL/GenBank/DDBJ databases">
        <authorList>
            <person name="Zhang H."/>
            <person name="Xu M."/>
            <person name="Yu Z."/>
            <person name="Yang L."/>
            <person name="Cai Y."/>
        </authorList>
    </citation>
    <scope>NUCLEOTIDE SEQUENCE</scope>
    <source>
        <strain evidence="1">CHL1</strain>
    </source>
</reference>
<name>A0A9E6R7T0_9HYPH</name>
<sequence>MAQTFTTARDLTINEQNGAFSTNFKVKKENWVVINFSAECLVTGSNNSYVDIDIAVRYEGTSTFVPLPPTSGDNSFCAPGTNTGSYWVSASTAGGAVMPVGNHTVKVIARPLGSVTSVRIDDLALYVID</sequence>
<evidence type="ECO:0000313" key="2">
    <source>
        <dbReference type="Proteomes" id="UP000825701"/>
    </source>
</evidence>
<accession>A0A9E6R7T0</accession>